<dbReference type="Pfam" id="PF02578">
    <property type="entry name" value="Cu-oxidase_4"/>
    <property type="match status" value="1"/>
</dbReference>
<evidence type="ECO:0000256" key="10">
    <source>
        <dbReference type="RuleBase" id="RU361274"/>
    </source>
</evidence>
<keyword evidence="4" id="KW-0479">Metal-binding</keyword>
<sequence>MSHLKVNLAVYRLHEFSKLGNTVHGFSTRQFYPLTVRDLWQRTPVALQFASQVGFDLEKVVAMDQVHGDRIAMVDSKDTGKLIGKTDGLVTREKGVYLAIKTADCAPLLFYEIQKQIIAVAHAGWKGVLKKIAGKVVHKMKDEFGADTSQILVGIGPTIGACCYHITRERLDLFKTELGADLTVYSSRKKQIFLDLPLMIIKQLVKAGIKESNIENGAICTVCFSQKFYSRRADMARYGKLQGEIIGILGMRRQINDSFQ</sequence>
<dbReference type="GO" id="GO:0016787">
    <property type="term" value="F:hydrolase activity"/>
    <property type="evidence" value="ECO:0007669"/>
    <property type="project" value="UniProtKB-KW"/>
</dbReference>
<evidence type="ECO:0000256" key="1">
    <source>
        <dbReference type="ARBA" id="ARBA00000553"/>
    </source>
</evidence>
<keyword evidence="5" id="KW-0378">Hydrolase</keyword>
<keyword evidence="6" id="KW-0862">Zinc</keyword>
<comment type="catalytic activity">
    <reaction evidence="9">
        <text>S-methyl-5'-thioadenosine + phosphate = 5-(methylsulfanyl)-alpha-D-ribose 1-phosphate + adenine</text>
        <dbReference type="Rhea" id="RHEA:11852"/>
        <dbReference type="ChEBI" id="CHEBI:16708"/>
        <dbReference type="ChEBI" id="CHEBI:17509"/>
        <dbReference type="ChEBI" id="CHEBI:43474"/>
        <dbReference type="ChEBI" id="CHEBI:58533"/>
        <dbReference type="EC" id="2.4.2.28"/>
    </reaction>
    <physiologicalReaction direction="left-to-right" evidence="9">
        <dbReference type="Rhea" id="RHEA:11853"/>
    </physiologicalReaction>
</comment>
<dbReference type="EMBL" id="PEWD01000086">
    <property type="protein sequence ID" value="PIU68273.1"/>
    <property type="molecule type" value="Genomic_DNA"/>
</dbReference>
<dbReference type="NCBIfam" id="TIGR00726">
    <property type="entry name" value="peptidoglycan editing factor PgeF"/>
    <property type="match status" value="1"/>
</dbReference>
<evidence type="ECO:0000256" key="6">
    <source>
        <dbReference type="ARBA" id="ARBA00022833"/>
    </source>
</evidence>
<evidence type="ECO:0000256" key="8">
    <source>
        <dbReference type="ARBA" id="ARBA00048968"/>
    </source>
</evidence>
<dbReference type="SUPFAM" id="SSF64438">
    <property type="entry name" value="CNF1/YfiH-like putative cysteine hydrolases"/>
    <property type="match status" value="1"/>
</dbReference>
<evidence type="ECO:0000256" key="9">
    <source>
        <dbReference type="ARBA" id="ARBA00049893"/>
    </source>
</evidence>
<evidence type="ECO:0000313" key="12">
    <source>
        <dbReference type="Proteomes" id="UP000229916"/>
    </source>
</evidence>
<dbReference type="InterPro" id="IPR011324">
    <property type="entry name" value="Cytotoxic_necrot_fac-like_cat"/>
</dbReference>
<gene>
    <name evidence="11" type="ORF">COS81_04595</name>
</gene>
<dbReference type="PANTHER" id="PTHR30616:SF2">
    <property type="entry name" value="PURINE NUCLEOSIDE PHOSPHORYLASE LACC1"/>
    <property type="match status" value="1"/>
</dbReference>
<evidence type="ECO:0000256" key="5">
    <source>
        <dbReference type="ARBA" id="ARBA00022801"/>
    </source>
</evidence>
<dbReference type="GO" id="GO:0017061">
    <property type="term" value="F:S-methyl-5-thioadenosine phosphorylase activity"/>
    <property type="evidence" value="ECO:0007669"/>
    <property type="project" value="UniProtKB-EC"/>
</dbReference>
<evidence type="ECO:0000256" key="3">
    <source>
        <dbReference type="ARBA" id="ARBA00022679"/>
    </source>
</evidence>
<dbReference type="InterPro" id="IPR038371">
    <property type="entry name" value="Cu_polyphenol_OxRdtase_sf"/>
</dbReference>
<keyword evidence="3" id="KW-0808">Transferase</keyword>
<comment type="caution">
    <text evidence="11">The sequence shown here is derived from an EMBL/GenBank/DDBJ whole genome shotgun (WGS) entry which is preliminary data.</text>
</comment>
<reference evidence="12" key="1">
    <citation type="submission" date="2017-09" db="EMBL/GenBank/DDBJ databases">
        <title>Depth-based differentiation of microbial function through sediment-hosted aquifers and enrichment of novel symbionts in the deep terrestrial subsurface.</title>
        <authorList>
            <person name="Probst A.J."/>
            <person name="Ladd B."/>
            <person name="Jarett J.K."/>
            <person name="Geller-Mcgrath D.E."/>
            <person name="Sieber C.M.K."/>
            <person name="Emerson J.B."/>
            <person name="Anantharaman K."/>
            <person name="Thomas B.C."/>
            <person name="Malmstrom R."/>
            <person name="Stieglmeier M."/>
            <person name="Klingl A."/>
            <person name="Woyke T."/>
            <person name="Ryan C.M."/>
            <person name="Banfield J.F."/>
        </authorList>
    </citation>
    <scope>NUCLEOTIDE SEQUENCE [LARGE SCALE GENOMIC DNA]</scope>
</reference>
<dbReference type="AlphaFoldDB" id="A0A2M7ALL1"/>
<dbReference type="PANTHER" id="PTHR30616">
    <property type="entry name" value="UNCHARACTERIZED PROTEIN YFIH"/>
    <property type="match status" value="1"/>
</dbReference>
<organism evidence="11 12">
    <name type="scientific">candidate division WWE3 bacterium CG06_land_8_20_14_3_00_42_16</name>
    <dbReference type="NCBI Taxonomy" id="1975083"/>
    <lineage>
        <taxon>Bacteria</taxon>
        <taxon>Katanobacteria</taxon>
    </lineage>
</organism>
<evidence type="ECO:0000256" key="7">
    <source>
        <dbReference type="ARBA" id="ARBA00047989"/>
    </source>
</evidence>
<comment type="catalytic activity">
    <reaction evidence="1">
        <text>inosine + phosphate = alpha-D-ribose 1-phosphate + hypoxanthine</text>
        <dbReference type="Rhea" id="RHEA:27646"/>
        <dbReference type="ChEBI" id="CHEBI:17368"/>
        <dbReference type="ChEBI" id="CHEBI:17596"/>
        <dbReference type="ChEBI" id="CHEBI:43474"/>
        <dbReference type="ChEBI" id="CHEBI:57720"/>
        <dbReference type="EC" id="2.4.2.1"/>
    </reaction>
    <physiologicalReaction direction="left-to-right" evidence="1">
        <dbReference type="Rhea" id="RHEA:27647"/>
    </physiologicalReaction>
</comment>
<name>A0A2M7ALL1_UNCKA</name>
<proteinExistence type="inferred from homology"/>
<comment type="similarity">
    <text evidence="2 10">Belongs to the purine nucleoside phosphorylase YfiH/LACC1 family.</text>
</comment>
<dbReference type="CDD" id="cd16833">
    <property type="entry name" value="YfiH"/>
    <property type="match status" value="1"/>
</dbReference>
<dbReference type="GO" id="GO:0005507">
    <property type="term" value="F:copper ion binding"/>
    <property type="evidence" value="ECO:0007669"/>
    <property type="project" value="TreeGrafter"/>
</dbReference>
<dbReference type="InterPro" id="IPR003730">
    <property type="entry name" value="Cu_polyphenol_OxRdtase"/>
</dbReference>
<evidence type="ECO:0000256" key="2">
    <source>
        <dbReference type="ARBA" id="ARBA00007353"/>
    </source>
</evidence>
<protein>
    <recommendedName>
        <fullName evidence="10">Purine nucleoside phosphorylase</fullName>
    </recommendedName>
</protein>
<evidence type="ECO:0000256" key="4">
    <source>
        <dbReference type="ARBA" id="ARBA00022723"/>
    </source>
</evidence>
<dbReference type="Gene3D" id="3.60.140.10">
    <property type="entry name" value="CNF1/YfiH-like putative cysteine hydrolases"/>
    <property type="match status" value="1"/>
</dbReference>
<evidence type="ECO:0000313" key="11">
    <source>
        <dbReference type="EMBL" id="PIU68273.1"/>
    </source>
</evidence>
<dbReference type="Proteomes" id="UP000229916">
    <property type="component" value="Unassembled WGS sequence"/>
</dbReference>
<accession>A0A2M7ALL1</accession>
<comment type="catalytic activity">
    <reaction evidence="8">
        <text>adenosine + phosphate = alpha-D-ribose 1-phosphate + adenine</text>
        <dbReference type="Rhea" id="RHEA:27642"/>
        <dbReference type="ChEBI" id="CHEBI:16335"/>
        <dbReference type="ChEBI" id="CHEBI:16708"/>
        <dbReference type="ChEBI" id="CHEBI:43474"/>
        <dbReference type="ChEBI" id="CHEBI:57720"/>
        <dbReference type="EC" id="2.4.2.1"/>
    </reaction>
    <physiologicalReaction direction="left-to-right" evidence="8">
        <dbReference type="Rhea" id="RHEA:27643"/>
    </physiologicalReaction>
</comment>
<comment type="catalytic activity">
    <reaction evidence="7">
        <text>adenosine + H2O + H(+) = inosine + NH4(+)</text>
        <dbReference type="Rhea" id="RHEA:24408"/>
        <dbReference type="ChEBI" id="CHEBI:15377"/>
        <dbReference type="ChEBI" id="CHEBI:15378"/>
        <dbReference type="ChEBI" id="CHEBI:16335"/>
        <dbReference type="ChEBI" id="CHEBI:17596"/>
        <dbReference type="ChEBI" id="CHEBI:28938"/>
        <dbReference type="EC" id="3.5.4.4"/>
    </reaction>
    <physiologicalReaction direction="left-to-right" evidence="7">
        <dbReference type="Rhea" id="RHEA:24409"/>
    </physiologicalReaction>
</comment>